<dbReference type="GO" id="GO:0016226">
    <property type="term" value="P:iron-sulfur cluster assembly"/>
    <property type="evidence" value="ECO:0007669"/>
    <property type="project" value="InterPro"/>
</dbReference>
<evidence type="ECO:0000313" key="3">
    <source>
        <dbReference type="EMBL" id="PSR19960.1"/>
    </source>
</evidence>
<dbReference type="AlphaFoldDB" id="A0A2T2WCK9"/>
<sequence length="106" mass="11171">MAVNVTITPEAEKAFLALSQDKCADFVRISAGQTCGCGSIGYQMQWESERAGDDEALDAEGITLLVGVESRDLLDGSVIDYKKEAMSEGFYISNPNVASGCGCGGH</sequence>
<dbReference type="GO" id="GO:0005737">
    <property type="term" value="C:cytoplasm"/>
    <property type="evidence" value="ECO:0007669"/>
    <property type="project" value="TreeGrafter"/>
</dbReference>
<proteinExistence type="inferred from homology"/>
<dbReference type="GO" id="GO:0051537">
    <property type="term" value="F:2 iron, 2 sulfur cluster binding"/>
    <property type="evidence" value="ECO:0007669"/>
    <property type="project" value="TreeGrafter"/>
</dbReference>
<dbReference type="PANTHER" id="PTHR10072">
    <property type="entry name" value="IRON-SULFUR CLUSTER ASSEMBLY PROTEIN"/>
    <property type="match status" value="1"/>
</dbReference>
<name>A0A2T2WCK9_9FIRM</name>
<protein>
    <submittedName>
        <fullName evidence="3">Iron-sulfur cluster assembly accessory protein</fullName>
    </submittedName>
</protein>
<comment type="caution">
    <text evidence="3">The sequence shown here is derived from an EMBL/GenBank/DDBJ whole genome shotgun (WGS) entry which is preliminary data.</text>
</comment>
<dbReference type="PANTHER" id="PTHR10072:SF41">
    <property type="entry name" value="IRON-SULFUR CLUSTER ASSEMBLY 1 HOMOLOG, MITOCHONDRIAL"/>
    <property type="match status" value="1"/>
</dbReference>
<dbReference type="InterPro" id="IPR035903">
    <property type="entry name" value="HesB-like_dom_sf"/>
</dbReference>
<dbReference type="SUPFAM" id="SSF89360">
    <property type="entry name" value="HesB-like domain"/>
    <property type="match status" value="1"/>
</dbReference>
<evidence type="ECO:0000256" key="1">
    <source>
        <dbReference type="ARBA" id="ARBA00006718"/>
    </source>
</evidence>
<dbReference type="Proteomes" id="UP000241848">
    <property type="component" value="Unassembled WGS sequence"/>
</dbReference>
<dbReference type="InterPro" id="IPR000361">
    <property type="entry name" value="ATAP_core_dom"/>
</dbReference>
<dbReference type="Gene3D" id="2.60.300.12">
    <property type="entry name" value="HesB-like domain"/>
    <property type="match status" value="1"/>
</dbReference>
<organism evidence="3 4">
    <name type="scientific">Sulfobacillus acidophilus</name>
    <dbReference type="NCBI Taxonomy" id="53633"/>
    <lineage>
        <taxon>Bacteria</taxon>
        <taxon>Bacillati</taxon>
        <taxon>Bacillota</taxon>
        <taxon>Clostridia</taxon>
        <taxon>Eubacteriales</taxon>
        <taxon>Clostridiales Family XVII. Incertae Sedis</taxon>
        <taxon>Sulfobacillus</taxon>
    </lineage>
</organism>
<evidence type="ECO:0000259" key="2">
    <source>
        <dbReference type="Pfam" id="PF01521"/>
    </source>
</evidence>
<dbReference type="InterPro" id="IPR016092">
    <property type="entry name" value="ATAP"/>
</dbReference>
<accession>A0A2T2WCK9</accession>
<gene>
    <name evidence="3" type="ORF">C7B45_17305</name>
</gene>
<dbReference type="InterPro" id="IPR050322">
    <property type="entry name" value="Fe-S_cluster_asmbl/transfer"/>
</dbReference>
<comment type="similarity">
    <text evidence="1">Belongs to the HesB/IscA family.</text>
</comment>
<dbReference type="EMBL" id="PXYV01000105">
    <property type="protein sequence ID" value="PSR19960.1"/>
    <property type="molecule type" value="Genomic_DNA"/>
</dbReference>
<dbReference type="Pfam" id="PF01521">
    <property type="entry name" value="Fe-S_biosyn"/>
    <property type="match status" value="1"/>
</dbReference>
<evidence type="ECO:0000313" key="4">
    <source>
        <dbReference type="Proteomes" id="UP000241848"/>
    </source>
</evidence>
<feature type="domain" description="Core" evidence="2">
    <location>
        <begin position="4"/>
        <end position="104"/>
    </location>
</feature>
<reference evidence="3 4" key="1">
    <citation type="journal article" date="2014" name="BMC Genomics">
        <title>Comparison of environmental and isolate Sulfobacillus genomes reveals diverse carbon, sulfur, nitrogen, and hydrogen metabolisms.</title>
        <authorList>
            <person name="Justice N.B."/>
            <person name="Norman A."/>
            <person name="Brown C.T."/>
            <person name="Singh A."/>
            <person name="Thomas B.C."/>
            <person name="Banfield J.F."/>
        </authorList>
    </citation>
    <scope>NUCLEOTIDE SEQUENCE [LARGE SCALE GENOMIC DNA]</scope>
    <source>
        <strain evidence="3">AMDSBA3</strain>
    </source>
</reference>
<dbReference type="NCBIfam" id="TIGR00049">
    <property type="entry name" value="iron-sulfur cluster assembly accessory protein"/>
    <property type="match status" value="1"/>
</dbReference>